<accession>A0A834IT07</accession>
<keyword evidence="3" id="KW-0810">Translation regulation</keyword>
<evidence type="ECO:0000259" key="4">
    <source>
        <dbReference type="SMART" id="SM00543"/>
    </source>
</evidence>
<dbReference type="InterPro" id="IPR016024">
    <property type="entry name" value="ARM-type_fold"/>
</dbReference>
<keyword evidence="6" id="KW-1185">Reference proteome</keyword>
<evidence type="ECO:0000256" key="3">
    <source>
        <dbReference type="ARBA" id="ARBA00022845"/>
    </source>
</evidence>
<comment type="caution">
    <text evidence="5">The sequence shown here is derived from an EMBL/GenBank/DDBJ whole genome shotgun (WGS) entry which is preliminary data.</text>
</comment>
<dbReference type="Proteomes" id="UP000625711">
    <property type="component" value="Unassembled WGS sequence"/>
</dbReference>
<dbReference type="PANTHER" id="PTHR23254">
    <property type="entry name" value="EIF4G DOMAIN PROTEIN"/>
    <property type="match status" value="1"/>
</dbReference>
<comment type="subcellular location">
    <subcellularLocation>
        <location evidence="1">Cytoplasm</location>
    </subcellularLocation>
</comment>
<gene>
    <name evidence="5" type="ORF">GWI33_000575</name>
</gene>
<dbReference type="GO" id="GO:0005737">
    <property type="term" value="C:cytoplasm"/>
    <property type="evidence" value="ECO:0007669"/>
    <property type="project" value="UniProtKB-SubCell"/>
</dbReference>
<dbReference type="Pfam" id="PF02854">
    <property type="entry name" value="MIF4G"/>
    <property type="match status" value="1"/>
</dbReference>
<dbReference type="GO" id="GO:0008494">
    <property type="term" value="F:translation activator activity"/>
    <property type="evidence" value="ECO:0007669"/>
    <property type="project" value="TreeGrafter"/>
</dbReference>
<dbReference type="AlphaFoldDB" id="A0A834IT07"/>
<reference evidence="5" key="1">
    <citation type="submission" date="2020-08" db="EMBL/GenBank/DDBJ databases">
        <title>Genome sequencing and assembly of the red palm weevil Rhynchophorus ferrugineus.</title>
        <authorList>
            <person name="Dias G.B."/>
            <person name="Bergman C.M."/>
            <person name="Manee M."/>
        </authorList>
    </citation>
    <scope>NUCLEOTIDE SEQUENCE</scope>
    <source>
        <strain evidence="5">AA-2017</strain>
        <tissue evidence="5">Whole larva</tissue>
    </source>
</reference>
<evidence type="ECO:0000256" key="2">
    <source>
        <dbReference type="ARBA" id="ARBA00022490"/>
    </source>
</evidence>
<dbReference type="Gene3D" id="1.25.40.180">
    <property type="match status" value="1"/>
</dbReference>
<dbReference type="InterPro" id="IPR051367">
    <property type="entry name" value="mRNA_TranslReg/HistoneTransl"/>
</dbReference>
<keyword evidence="2" id="KW-0963">Cytoplasm</keyword>
<dbReference type="GO" id="GO:0006446">
    <property type="term" value="P:regulation of translational initiation"/>
    <property type="evidence" value="ECO:0007669"/>
    <property type="project" value="TreeGrafter"/>
</dbReference>
<dbReference type="GO" id="GO:0003723">
    <property type="term" value="F:RNA binding"/>
    <property type="evidence" value="ECO:0007669"/>
    <property type="project" value="InterPro"/>
</dbReference>
<evidence type="ECO:0000313" key="6">
    <source>
        <dbReference type="Proteomes" id="UP000625711"/>
    </source>
</evidence>
<organism evidence="5 6">
    <name type="scientific">Rhynchophorus ferrugineus</name>
    <name type="common">Red palm weevil</name>
    <name type="synonym">Curculio ferrugineus</name>
    <dbReference type="NCBI Taxonomy" id="354439"/>
    <lineage>
        <taxon>Eukaryota</taxon>
        <taxon>Metazoa</taxon>
        <taxon>Ecdysozoa</taxon>
        <taxon>Arthropoda</taxon>
        <taxon>Hexapoda</taxon>
        <taxon>Insecta</taxon>
        <taxon>Pterygota</taxon>
        <taxon>Neoptera</taxon>
        <taxon>Endopterygota</taxon>
        <taxon>Coleoptera</taxon>
        <taxon>Polyphaga</taxon>
        <taxon>Cucujiformia</taxon>
        <taxon>Curculionidae</taxon>
        <taxon>Dryophthorinae</taxon>
        <taxon>Rhynchophorus</taxon>
    </lineage>
</organism>
<dbReference type="SUPFAM" id="SSF48371">
    <property type="entry name" value="ARM repeat"/>
    <property type="match status" value="1"/>
</dbReference>
<dbReference type="OrthoDB" id="8171816at2759"/>
<sequence length="394" mass="44839">MGDKPYSATPLWHKSEVQESLRLPNARTDTNNQQTGASSSQTIKFNVLQSDLKPDAPEFIPRANRNGSDQMAHHNPKPIKNTAQNRLSKLRNEISHEFTISNTQNESSQSTDYDSVDMMRLKQIISSLTNYPGQFDDLLIIFMETIYPYFNDIIAMSDITQLLVNEAIICPNFRYTGARLCWYVEQRCPEFRADLHLKCKKALQENPRQQNVVLFIAELYIHLPHDSVYGALLIESFQKLLISRGEDNIKCVCQALKLTGFSLEENNKQALDELFLKLRSLKNSMNDGSALILLNSVLNLRESNWGRGPMESSRSSDSSSEFDQDYEEMVKGILYETNGEILTNEENEFLAVHATNGEFLSDDDDDPDALCNPEPEMDEEIQAAFEKFVKLSKG</sequence>
<dbReference type="PANTHER" id="PTHR23254:SF15">
    <property type="entry name" value="POLYADENYLATE-BINDING PROTEIN-INTERACTING PROTEIN 1"/>
    <property type="match status" value="1"/>
</dbReference>
<evidence type="ECO:0000256" key="1">
    <source>
        <dbReference type="ARBA" id="ARBA00004496"/>
    </source>
</evidence>
<protein>
    <recommendedName>
        <fullName evidence="4">MIF4G domain-containing protein</fullName>
    </recommendedName>
</protein>
<dbReference type="SMART" id="SM00543">
    <property type="entry name" value="MIF4G"/>
    <property type="match status" value="1"/>
</dbReference>
<proteinExistence type="predicted"/>
<dbReference type="EMBL" id="JAACXV010000108">
    <property type="protein sequence ID" value="KAF7283435.1"/>
    <property type="molecule type" value="Genomic_DNA"/>
</dbReference>
<evidence type="ECO:0000313" key="5">
    <source>
        <dbReference type="EMBL" id="KAF7283435.1"/>
    </source>
</evidence>
<name>A0A834IT07_RHYFE</name>
<dbReference type="InterPro" id="IPR003890">
    <property type="entry name" value="MIF4G-like_typ-3"/>
</dbReference>
<feature type="domain" description="MIF4G" evidence="4">
    <location>
        <begin position="118"/>
        <end position="340"/>
    </location>
</feature>